<evidence type="ECO:0000313" key="1">
    <source>
        <dbReference type="EMBL" id="CAH3154783.1"/>
    </source>
</evidence>
<dbReference type="Proteomes" id="UP001159427">
    <property type="component" value="Unassembled WGS sequence"/>
</dbReference>
<proteinExistence type="predicted"/>
<organism evidence="1 2">
    <name type="scientific">Porites evermanni</name>
    <dbReference type="NCBI Taxonomy" id="104178"/>
    <lineage>
        <taxon>Eukaryota</taxon>
        <taxon>Metazoa</taxon>
        <taxon>Cnidaria</taxon>
        <taxon>Anthozoa</taxon>
        <taxon>Hexacorallia</taxon>
        <taxon>Scleractinia</taxon>
        <taxon>Fungiina</taxon>
        <taxon>Poritidae</taxon>
        <taxon>Porites</taxon>
    </lineage>
</organism>
<protein>
    <submittedName>
        <fullName evidence="1">Uncharacterized protein</fullName>
    </submittedName>
</protein>
<gene>
    <name evidence="1" type="ORF">PEVE_00001510</name>
</gene>
<name>A0ABN8Q1J0_9CNID</name>
<reference evidence="1 2" key="1">
    <citation type="submission" date="2022-05" db="EMBL/GenBank/DDBJ databases">
        <authorList>
            <consortium name="Genoscope - CEA"/>
            <person name="William W."/>
        </authorList>
    </citation>
    <scope>NUCLEOTIDE SEQUENCE [LARGE SCALE GENOMIC DNA]</scope>
</reference>
<evidence type="ECO:0000313" key="2">
    <source>
        <dbReference type="Proteomes" id="UP001159427"/>
    </source>
</evidence>
<keyword evidence="2" id="KW-1185">Reference proteome</keyword>
<sequence length="100" mass="11791">MRVKLAVNTFSQKVAVEMKANENNVTEFTQQYITMCHNLWQVFDDRRPISSVSDPRIDTLDTVLSFFSDWKASLNQSQISSQFITWQTMFDIQVHCFEYL</sequence>
<comment type="caution">
    <text evidence="1">The sequence shown here is derived from an EMBL/GenBank/DDBJ whole genome shotgun (WGS) entry which is preliminary data.</text>
</comment>
<dbReference type="EMBL" id="CALNXI010001084">
    <property type="protein sequence ID" value="CAH3154783.1"/>
    <property type="molecule type" value="Genomic_DNA"/>
</dbReference>
<accession>A0ABN8Q1J0</accession>